<dbReference type="PANTHER" id="PTHR34473">
    <property type="entry name" value="UPF0699 TRANSMEMBRANE PROTEIN YDBS"/>
    <property type="match status" value="1"/>
</dbReference>
<name>A0A7Y0Y3C3_9ACTO</name>
<evidence type="ECO:0000256" key="1">
    <source>
        <dbReference type="SAM" id="MobiDB-lite"/>
    </source>
</evidence>
<feature type="transmembrane region" description="Helical" evidence="2">
    <location>
        <begin position="270"/>
        <end position="293"/>
    </location>
</feature>
<feature type="transmembrane region" description="Helical" evidence="2">
    <location>
        <begin position="62"/>
        <end position="83"/>
    </location>
</feature>
<evidence type="ECO:0000313" key="4">
    <source>
        <dbReference type="EMBL" id="NMW64276.1"/>
    </source>
</evidence>
<dbReference type="InterPro" id="IPR005182">
    <property type="entry name" value="YdbS-like_PH"/>
</dbReference>
<evidence type="ECO:0000259" key="3">
    <source>
        <dbReference type="Pfam" id="PF03703"/>
    </source>
</evidence>
<accession>A0A7Y0Y3C3</accession>
<proteinExistence type="predicted"/>
<feature type="transmembrane region" description="Helical" evidence="2">
    <location>
        <begin position="299"/>
        <end position="325"/>
    </location>
</feature>
<dbReference type="Proteomes" id="UP000578252">
    <property type="component" value="Unassembled WGS sequence"/>
</dbReference>
<organism evidence="4 5">
    <name type="scientific">Mobiluncus mulieris</name>
    <dbReference type="NCBI Taxonomy" id="2052"/>
    <lineage>
        <taxon>Bacteria</taxon>
        <taxon>Bacillati</taxon>
        <taxon>Actinomycetota</taxon>
        <taxon>Actinomycetes</taxon>
        <taxon>Actinomycetales</taxon>
        <taxon>Actinomycetaceae</taxon>
        <taxon>Mobiluncus</taxon>
    </lineage>
</organism>
<gene>
    <name evidence="4" type="ORF">HHJ78_01685</name>
</gene>
<dbReference type="PANTHER" id="PTHR34473:SF2">
    <property type="entry name" value="UPF0699 TRANSMEMBRANE PROTEIN YDBT"/>
    <property type="match status" value="1"/>
</dbReference>
<feature type="domain" description="YdbS-like PH" evidence="3">
    <location>
        <begin position="476"/>
        <end position="546"/>
    </location>
</feature>
<feature type="region of interest" description="Disordered" evidence="1">
    <location>
        <begin position="1"/>
        <end position="33"/>
    </location>
</feature>
<reference evidence="4 5" key="1">
    <citation type="submission" date="2020-04" db="EMBL/GenBank/DDBJ databases">
        <title>Antimicrobial susceptibility and clonality of vaginal-derived multi-drug resistant Mobiluncus isolates in China.</title>
        <authorList>
            <person name="Zhang X."/>
        </authorList>
    </citation>
    <scope>NUCLEOTIDE SEQUENCE [LARGE SCALE GENOMIC DNA]</scope>
    <source>
        <strain evidence="4 5">13</strain>
    </source>
</reference>
<evidence type="ECO:0000256" key="2">
    <source>
        <dbReference type="SAM" id="Phobius"/>
    </source>
</evidence>
<dbReference type="Pfam" id="PF03703">
    <property type="entry name" value="bPH_2"/>
    <property type="match status" value="2"/>
</dbReference>
<keyword evidence="2" id="KW-0812">Transmembrane</keyword>
<sequence>MSESISLNSGISPDSPNDKPVLEAGSAQHSVPEGTEVSLDVSVAASEANLVRDADWKRVHPFTPLADSWAIIAALLLALGSQLQDKDIWEMLKYVGHAEQPVWPFLLFVGGIILVLVLVVLYSYLEWRVTKYAITDQAVLFRKGLISKKERHMRLNRIQAVDVIAPLLPRLLGLAKLHVDSAGASGSEIDIAYLKVSQCQDLRAEVLAKAAGLKTQSANSATGDVKALEVASSGIVGDLPAAAMQAPEVPLYEIPTSMLIESRLRSISTWVYIGLVAVFVLGPVWPALMVYLSGKEENLAAALIATPAMIVGVVVVLSGVVGSIIRDLNKGWNFTAAMSPDGIRLRHGLTTHDAQTIPPGRVHAVVLEQPFLWRGKDWWKVELTMAGYQGNDQAKKNTSSHVLLPVGTRQQALQALWMMERNLGVVTDLDGQEIGTAGTDLLETMMYGSGAAPGMFVPPRRDRWLDWITWNRKAAMVTTTMIMIRDGRITHRVSFVPHSRMQSVAIDQGPLERYLKLANVHLHLVPGVVPTWVYHLEESQAERLWELQVRHADMAREKEPPAEWMKRIVNAFTKQSEETKTNANTENA</sequence>
<dbReference type="AlphaFoldDB" id="A0A7Y0Y3C3"/>
<dbReference type="EMBL" id="JABCUR010000001">
    <property type="protein sequence ID" value="NMW64276.1"/>
    <property type="molecule type" value="Genomic_DNA"/>
</dbReference>
<feature type="compositionally biased region" description="Polar residues" evidence="1">
    <location>
        <begin position="1"/>
        <end position="15"/>
    </location>
</feature>
<keyword evidence="2" id="KW-1133">Transmembrane helix</keyword>
<feature type="domain" description="YdbS-like PH" evidence="3">
    <location>
        <begin position="127"/>
        <end position="204"/>
    </location>
</feature>
<dbReference type="RefSeq" id="WP_169771457.1">
    <property type="nucleotide sequence ID" value="NZ_JABCUR010000001.1"/>
</dbReference>
<evidence type="ECO:0000313" key="5">
    <source>
        <dbReference type="Proteomes" id="UP000578252"/>
    </source>
</evidence>
<keyword evidence="2" id="KW-0472">Membrane</keyword>
<comment type="caution">
    <text evidence="4">The sequence shown here is derived from an EMBL/GenBank/DDBJ whole genome shotgun (WGS) entry which is preliminary data.</text>
</comment>
<protein>
    <submittedName>
        <fullName evidence="4">PH domain-containing protein</fullName>
    </submittedName>
</protein>
<feature type="transmembrane region" description="Helical" evidence="2">
    <location>
        <begin position="103"/>
        <end position="125"/>
    </location>
</feature>